<evidence type="ECO:0000256" key="3">
    <source>
        <dbReference type="ARBA" id="ARBA00010362"/>
    </source>
</evidence>
<evidence type="ECO:0000256" key="7">
    <source>
        <dbReference type="ARBA" id="ARBA00023187"/>
    </source>
</evidence>
<dbReference type="PANTHER" id="PTHR13445:SF3">
    <property type="entry name" value="U5 SMALL NUCLEAR RIBONUCLEOPROTEIN TSSC4"/>
    <property type="match status" value="1"/>
</dbReference>
<feature type="region of interest" description="Disordered" evidence="11">
    <location>
        <begin position="140"/>
        <end position="159"/>
    </location>
</feature>
<keyword evidence="8" id="KW-0539">Nucleus</keyword>
<proteinExistence type="inferred from homology"/>
<accession>A0A8T2TZ04</accession>
<evidence type="ECO:0000256" key="11">
    <source>
        <dbReference type="SAM" id="MobiDB-lite"/>
    </source>
</evidence>
<dbReference type="PANTHER" id="PTHR13445">
    <property type="entry name" value="TUMOR SUPPRESSING SUBTRANSFERABLE CANDIDATE 4 TSSC4"/>
    <property type="match status" value="1"/>
</dbReference>
<feature type="region of interest" description="Disordered" evidence="11">
    <location>
        <begin position="36"/>
        <end position="57"/>
    </location>
</feature>
<evidence type="ECO:0000256" key="1">
    <source>
        <dbReference type="ARBA" id="ARBA00004123"/>
    </source>
</evidence>
<dbReference type="Proteomes" id="UP000825935">
    <property type="component" value="Chromosome 11"/>
</dbReference>
<dbReference type="GO" id="GO:0006397">
    <property type="term" value="P:mRNA processing"/>
    <property type="evidence" value="ECO:0007669"/>
    <property type="project" value="UniProtKB-KW"/>
</dbReference>
<comment type="similarity">
    <text evidence="3">Belongs to the TSSC4 family.</text>
</comment>
<feature type="compositionally biased region" description="Acidic residues" evidence="11">
    <location>
        <begin position="41"/>
        <end position="51"/>
    </location>
</feature>
<keyword evidence="5" id="KW-0507">mRNA processing</keyword>
<dbReference type="OMA" id="YRFRANA"/>
<evidence type="ECO:0000313" key="13">
    <source>
        <dbReference type="Proteomes" id="UP000825935"/>
    </source>
</evidence>
<reference evidence="12" key="1">
    <citation type="submission" date="2021-08" db="EMBL/GenBank/DDBJ databases">
        <title>WGS assembly of Ceratopteris richardii.</title>
        <authorList>
            <person name="Marchant D.B."/>
            <person name="Chen G."/>
            <person name="Jenkins J."/>
            <person name="Shu S."/>
            <person name="Leebens-Mack J."/>
            <person name="Grimwood J."/>
            <person name="Schmutz J."/>
            <person name="Soltis P."/>
            <person name="Soltis D."/>
            <person name="Chen Z.-H."/>
        </authorList>
    </citation>
    <scope>NUCLEOTIDE SEQUENCE</scope>
    <source>
        <strain evidence="12">Whitten #5841</strain>
        <tissue evidence="12">Leaf</tissue>
    </source>
</reference>
<evidence type="ECO:0000256" key="6">
    <source>
        <dbReference type="ARBA" id="ARBA00022728"/>
    </source>
</evidence>
<keyword evidence="13" id="KW-1185">Reference proteome</keyword>
<dbReference type="AlphaFoldDB" id="A0A8T2TZ04"/>
<evidence type="ECO:0000256" key="5">
    <source>
        <dbReference type="ARBA" id="ARBA00022664"/>
    </source>
</evidence>
<name>A0A8T2TZ04_CERRI</name>
<evidence type="ECO:0000256" key="2">
    <source>
        <dbReference type="ARBA" id="ARBA00004496"/>
    </source>
</evidence>
<dbReference type="GO" id="GO:0008380">
    <property type="term" value="P:RNA splicing"/>
    <property type="evidence" value="ECO:0007669"/>
    <property type="project" value="UniProtKB-KW"/>
</dbReference>
<organism evidence="12 13">
    <name type="scientific">Ceratopteris richardii</name>
    <name type="common">Triangle waterfern</name>
    <dbReference type="NCBI Taxonomy" id="49495"/>
    <lineage>
        <taxon>Eukaryota</taxon>
        <taxon>Viridiplantae</taxon>
        <taxon>Streptophyta</taxon>
        <taxon>Embryophyta</taxon>
        <taxon>Tracheophyta</taxon>
        <taxon>Polypodiopsida</taxon>
        <taxon>Polypodiidae</taxon>
        <taxon>Polypodiales</taxon>
        <taxon>Pteridineae</taxon>
        <taxon>Pteridaceae</taxon>
        <taxon>Parkerioideae</taxon>
        <taxon>Ceratopteris</taxon>
    </lineage>
</organism>
<evidence type="ECO:0000313" key="12">
    <source>
        <dbReference type="EMBL" id="KAH7425699.1"/>
    </source>
</evidence>
<evidence type="ECO:0000256" key="10">
    <source>
        <dbReference type="ARBA" id="ARBA00045970"/>
    </source>
</evidence>
<keyword evidence="6" id="KW-0747">Spliceosome</keyword>
<protein>
    <recommendedName>
        <fullName evidence="9">U5 small nuclear ribonucleoprotein TSSC4</fullName>
    </recommendedName>
</protein>
<evidence type="ECO:0000256" key="9">
    <source>
        <dbReference type="ARBA" id="ARBA00035304"/>
    </source>
</evidence>
<gene>
    <name evidence="12" type="ORF">KP509_11G066900</name>
</gene>
<dbReference type="InterPro" id="IPR029338">
    <property type="entry name" value="TSSC4"/>
</dbReference>
<sequence>MESFANRVDKVFGALHVTSCSWRLIPEKQRLAKTEQQLAEETLEEEEEEDIASCRPCGSREFSLEGMDIERDIEEEGRSVRRMIGLDATLDYEDEEDEFDKAAFGLDGSEEDRLYMKGINDSDRTLISSKSLPLSLHELKKSQRDPRANHSAARARLEEDAKVAAETSINMANMQMTDNWKATEDVGVGDMKENFIGVKRSSEDTEAASEASATSDDKARIKPIKRVRFALDVQEQGSEVHSDNEFIRPKPISTFKSQVPDYILNPSKYTHYTLDWSVEDNDNSNVEAFKSCSETLQKTQEEFCSSEEVFGKIQFVHKHEKTSSNIQKDSMEDADRTSIAISRTMCVEHVDTENEDGEDLNNDEAIEIEAKSSTSIMNMFMERSVTRTVKNFRSKRESDVEEGT</sequence>
<evidence type="ECO:0000256" key="4">
    <source>
        <dbReference type="ARBA" id="ARBA00022490"/>
    </source>
</evidence>
<dbReference type="GO" id="GO:0005737">
    <property type="term" value="C:cytoplasm"/>
    <property type="evidence" value="ECO:0007669"/>
    <property type="project" value="UniProtKB-SubCell"/>
</dbReference>
<evidence type="ECO:0000256" key="8">
    <source>
        <dbReference type="ARBA" id="ARBA00023242"/>
    </source>
</evidence>
<keyword evidence="7" id="KW-0508">mRNA splicing</keyword>
<keyword evidence="4" id="KW-0963">Cytoplasm</keyword>
<comment type="subcellular location">
    <subcellularLocation>
        <location evidence="2">Cytoplasm</location>
    </subcellularLocation>
    <subcellularLocation>
        <location evidence="1">Nucleus</location>
    </subcellularLocation>
</comment>
<comment type="function">
    <text evidence="10">Protein associated with the U5 snRNP, during its maturation and its post-splicing recycling and which is required for spliceosomal tri-snRNP complex assembly in the nucleus. Has a molecular sequestering activity and transiently hinders SNRNP200 binding sites for constitutive splicing factors that intervene later during the assembly of the spliceosome and splicing. Together with its molecular sequestering activity, may also function as a molecular adapter and placeholder, coordinating the assembly of the U5 snRNP and its association with the U4/U6 di-snRNP.</text>
</comment>
<dbReference type="GO" id="GO:0005681">
    <property type="term" value="C:spliceosomal complex"/>
    <property type="evidence" value="ECO:0007669"/>
    <property type="project" value="UniProtKB-KW"/>
</dbReference>
<comment type="caution">
    <text evidence="12">The sequence shown here is derived from an EMBL/GenBank/DDBJ whole genome shotgun (WGS) entry which is preliminary data.</text>
</comment>
<dbReference type="EMBL" id="CM035416">
    <property type="protein sequence ID" value="KAH7425699.1"/>
    <property type="molecule type" value="Genomic_DNA"/>
</dbReference>
<dbReference type="OrthoDB" id="1906282at2759"/>